<accession>A0ABU7AM71</accession>
<feature type="region of interest" description="Disordered" evidence="1">
    <location>
        <begin position="1"/>
        <end position="56"/>
    </location>
</feature>
<dbReference type="Proteomes" id="UP001345963">
    <property type="component" value="Unassembled WGS sequence"/>
</dbReference>
<organism evidence="2 3">
    <name type="scientific">Ataeniobius toweri</name>
    <dbReference type="NCBI Taxonomy" id="208326"/>
    <lineage>
        <taxon>Eukaryota</taxon>
        <taxon>Metazoa</taxon>
        <taxon>Chordata</taxon>
        <taxon>Craniata</taxon>
        <taxon>Vertebrata</taxon>
        <taxon>Euteleostomi</taxon>
        <taxon>Actinopterygii</taxon>
        <taxon>Neopterygii</taxon>
        <taxon>Teleostei</taxon>
        <taxon>Neoteleostei</taxon>
        <taxon>Acanthomorphata</taxon>
        <taxon>Ovalentaria</taxon>
        <taxon>Atherinomorphae</taxon>
        <taxon>Cyprinodontiformes</taxon>
        <taxon>Goodeidae</taxon>
        <taxon>Ataeniobius</taxon>
    </lineage>
</organism>
<feature type="non-terminal residue" evidence="2">
    <location>
        <position position="129"/>
    </location>
</feature>
<feature type="compositionally biased region" description="Basic and acidic residues" evidence="1">
    <location>
        <begin position="1"/>
        <end position="21"/>
    </location>
</feature>
<comment type="caution">
    <text evidence="2">The sequence shown here is derived from an EMBL/GenBank/DDBJ whole genome shotgun (WGS) entry which is preliminary data.</text>
</comment>
<gene>
    <name evidence="2" type="ORF">ATANTOWER_027391</name>
</gene>
<proteinExistence type="predicted"/>
<reference evidence="2 3" key="1">
    <citation type="submission" date="2021-07" db="EMBL/GenBank/DDBJ databases">
        <authorList>
            <person name="Palmer J.M."/>
        </authorList>
    </citation>
    <scope>NUCLEOTIDE SEQUENCE [LARGE SCALE GENOMIC DNA]</scope>
    <source>
        <strain evidence="2 3">AT_MEX2019</strain>
        <tissue evidence="2">Muscle</tissue>
    </source>
</reference>
<protein>
    <submittedName>
        <fullName evidence="2">Uncharacterized protein</fullName>
    </submittedName>
</protein>
<name>A0ABU7AM71_9TELE</name>
<evidence type="ECO:0000313" key="2">
    <source>
        <dbReference type="EMBL" id="MED6238678.1"/>
    </source>
</evidence>
<sequence length="129" mass="14365">MSRGDGESDEERGAVKERHEGPPSLSRVILREPTKCAFPHTHHSRPSNEIAPSNQTSTWKILSCSDDDKAGRTSYSLTLKQRDRDGIEAMRARREARMVSACSSCTNKSAHFVTGQAKELEESDMETSK</sequence>
<dbReference type="EMBL" id="JAHUTI010020337">
    <property type="protein sequence ID" value="MED6238678.1"/>
    <property type="molecule type" value="Genomic_DNA"/>
</dbReference>
<evidence type="ECO:0000256" key="1">
    <source>
        <dbReference type="SAM" id="MobiDB-lite"/>
    </source>
</evidence>
<evidence type="ECO:0000313" key="3">
    <source>
        <dbReference type="Proteomes" id="UP001345963"/>
    </source>
</evidence>
<keyword evidence="3" id="KW-1185">Reference proteome</keyword>